<gene>
    <name evidence="3" type="ORF">B0H94_11510</name>
</gene>
<name>A0A2P8H849_9BACI</name>
<protein>
    <submittedName>
        <fullName evidence="3">MarR family transcriptional regulator</fullName>
    </submittedName>
</protein>
<dbReference type="PANTHER" id="PTHR33164:SF99">
    <property type="entry name" value="MARR FAMILY REGULATORY PROTEIN"/>
    <property type="match status" value="1"/>
</dbReference>
<dbReference type="InterPro" id="IPR000835">
    <property type="entry name" value="HTH_MarR-typ"/>
</dbReference>
<dbReference type="SMART" id="SM00347">
    <property type="entry name" value="HTH_MARR"/>
    <property type="match status" value="1"/>
</dbReference>
<dbReference type="Gene3D" id="1.10.10.10">
    <property type="entry name" value="Winged helix-like DNA-binding domain superfamily/Winged helix DNA-binding domain"/>
    <property type="match status" value="1"/>
</dbReference>
<proteinExistence type="predicted"/>
<keyword evidence="1" id="KW-0238">DNA-binding</keyword>
<reference evidence="3 4" key="1">
    <citation type="submission" date="2018-03" db="EMBL/GenBank/DDBJ databases">
        <title>Genomic Encyclopedia of Type Strains, Phase III (KMG-III): the genomes of soil and plant-associated and newly described type strains.</title>
        <authorList>
            <person name="Whitman W."/>
        </authorList>
    </citation>
    <scope>NUCLEOTIDE SEQUENCE [LARGE SCALE GENOMIC DNA]</scope>
    <source>
        <strain evidence="3 4">CGMCC 1.07653</strain>
    </source>
</reference>
<evidence type="ECO:0000259" key="2">
    <source>
        <dbReference type="PROSITE" id="PS50995"/>
    </source>
</evidence>
<dbReference type="GO" id="GO:0003677">
    <property type="term" value="F:DNA binding"/>
    <property type="evidence" value="ECO:0007669"/>
    <property type="project" value="UniProtKB-KW"/>
</dbReference>
<evidence type="ECO:0000313" key="3">
    <source>
        <dbReference type="EMBL" id="PSL42407.1"/>
    </source>
</evidence>
<sequence length="147" mass="17467">MNAHKTVFYELTQSFERIQKELLRNFGDISEISLTKRQEAVMHLMYQDYKPTVTELAEHFDITKSAVSQTITKLEEADLLTRSVNEENRREVYLELGERGLMLQQEFRKIEETVVEKYFSELPVEELSQVRDTLYKLERVINEKNSE</sequence>
<keyword evidence="4" id="KW-1185">Reference proteome</keyword>
<dbReference type="RefSeq" id="WP_106589696.1">
    <property type="nucleotide sequence ID" value="NZ_PYAV01000015.1"/>
</dbReference>
<dbReference type="InterPro" id="IPR011991">
    <property type="entry name" value="ArsR-like_HTH"/>
</dbReference>
<dbReference type="OrthoDB" id="2355600at2"/>
<dbReference type="GO" id="GO:0006950">
    <property type="term" value="P:response to stress"/>
    <property type="evidence" value="ECO:0007669"/>
    <property type="project" value="TreeGrafter"/>
</dbReference>
<organism evidence="3 4">
    <name type="scientific">Salsuginibacillus halophilus</name>
    <dbReference type="NCBI Taxonomy" id="517424"/>
    <lineage>
        <taxon>Bacteria</taxon>
        <taxon>Bacillati</taxon>
        <taxon>Bacillota</taxon>
        <taxon>Bacilli</taxon>
        <taxon>Bacillales</taxon>
        <taxon>Bacillaceae</taxon>
        <taxon>Salsuginibacillus</taxon>
    </lineage>
</organism>
<dbReference type="SUPFAM" id="SSF46785">
    <property type="entry name" value="Winged helix' DNA-binding domain"/>
    <property type="match status" value="1"/>
</dbReference>
<dbReference type="Pfam" id="PF01047">
    <property type="entry name" value="MarR"/>
    <property type="match status" value="1"/>
</dbReference>
<dbReference type="AlphaFoldDB" id="A0A2P8H849"/>
<dbReference type="Proteomes" id="UP000242310">
    <property type="component" value="Unassembled WGS sequence"/>
</dbReference>
<feature type="domain" description="HTH marR-type" evidence="2">
    <location>
        <begin position="4"/>
        <end position="139"/>
    </location>
</feature>
<evidence type="ECO:0000313" key="4">
    <source>
        <dbReference type="Proteomes" id="UP000242310"/>
    </source>
</evidence>
<accession>A0A2P8H849</accession>
<dbReference type="CDD" id="cd00090">
    <property type="entry name" value="HTH_ARSR"/>
    <property type="match status" value="1"/>
</dbReference>
<dbReference type="GO" id="GO:0003700">
    <property type="term" value="F:DNA-binding transcription factor activity"/>
    <property type="evidence" value="ECO:0007669"/>
    <property type="project" value="InterPro"/>
</dbReference>
<dbReference type="InterPro" id="IPR039422">
    <property type="entry name" value="MarR/SlyA-like"/>
</dbReference>
<dbReference type="PANTHER" id="PTHR33164">
    <property type="entry name" value="TRANSCRIPTIONAL REGULATOR, MARR FAMILY"/>
    <property type="match status" value="1"/>
</dbReference>
<evidence type="ECO:0000256" key="1">
    <source>
        <dbReference type="ARBA" id="ARBA00023125"/>
    </source>
</evidence>
<dbReference type="PROSITE" id="PS50995">
    <property type="entry name" value="HTH_MARR_2"/>
    <property type="match status" value="1"/>
</dbReference>
<dbReference type="EMBL" id="PYAV01000015">
    <property type="protein sequence ID" value="PSL42407.1"/>
    <property type="molecule type" value="Genomic_DNA"/>
</dbReference>
<dbReference type="InterPro" id="IPR036390">
    <property type="entry name" value="WH_DNA-bd_sf"/>
</dbReference>
<dbReference type="InterPro" id="IPR036388">
    <property type="entry name" value="WH-like_DNA-bd_sf"/>
</dbReference>
<comment type="caution">
    <text evidence="3">The sequence shown here is derived from an EMBL/GenBank/DDBJ whole genome shotgun (WGS) entry which is preliminary data.</text>
</comment>